<feature type="region of interest" description="Disordered" evidence="1">
    <location>
        <begin position="218"/>
        <end position="239"/>
    </location>
</feature>
<proteinExistence type="predicted"/>
<dbReference type="InterPro" id="IPR039683">
    <property type="entry name" value="Lsm12-like"/>
</dbReference>
<evidence type="ECO:0000259" key="2">
    <source>
        <dbReference type="PROSITE" id="PS52001"/>
    </source>
</evidence>
<feature type="domain" description="AD" evidence="2">
    <location>
        <begin position="121"/>
        <end position="216"/>
    </location>
</feature>
<comment type="caution">
    <text evidence="3">The sequence shown here is derived from an EMBL/GenBank/DDBJ whole genome shotgun (WGS) entry which is preliminary data.</text>
</comment>
<dbReference type="PANTHER" id="PTHR13542">
    <property type="entry name" value="LSM12 HOMOLOG"/>
    <property type="match status" value="1"/>
</dbReference>
<dbReference type="InterPro" id="IPR019181">
    <property type="entry name" value="LSM12_ABD"/>
</dbReference>
<reference evidence="3" key="1">
    <citation type="journal article" date="2020" name="Stud. Mycol.">
        <title>101 Dothideomycetes genomes: a test case for predicting lifestyles and emergence of pathogens.</title>
        <authorList>
            <person name="Haridas S."/>
            <person name="Albert R."/>
            <person name="Binder M."/>
            <person name="Bloem J."/>
            <person name="Labutti K."/>
            <person name="Salamov A."/>
            <person name="Andreopoulos B."/>
            <person name="Baker S."/>
            <person name="Barry K."/>
            <person name="Bills G."/>
            <person name="Bluhm B."/>
            <person name="Cannon C."/>
            <person name="Castanera R."/>
            <person name="Culley D."/>
            <person name="Daum C."/>
            <person name="Ezra D."/>
            <person name="Gonzalez J."/>
            <person name="Henrissat B."/>
            <person name="Kuo A."/>
            <person name="Liang C."/>
            <person name="Lipzen A."/>
            <person name="Lutzoni F."/>
            <person name="Magnuson J."/>
            <person name="Mondo S."/>
            <person name="Nolan M."/>
            <person name="Ohm R."/>
            <person name="Pangilinan J."/>
            <person name="Park H.-J."/>
            <person name="Ramirez L."/>
            <person name="Alfaro M."/>
            <person name="Sun H."/>
            <person name="Tritt A."/>
            <person name="Yoshinaga Y."/>
            <person name="Zwiers L.-H."/>
            <person name="Turgeon B."/>
            <person name="Goodwin S."/>
            <person name="Spatafora J."/>
            <person name="Crous P."/>
            <person name="Grigoriev I."/>
        </authorList>
    </citation>
    <scope>NUCLEOTIDE SEQUENCE</scope>
    <source>
        <strain evidence="3">CBS 133067</strain>
    </source>
</reference>
<accession>A0A9P4M8R4</accession>
<name>A0A9P4M8R4_9PEZI</name>
<gene>
    <name evidence="3" type="ORF">NA57DRAFT_73360</name>
</gene>
<keyword evidence="4" id="KW-1185">Reference proteome</keyword>
<dbReference type="Pfam" id="PF09793">
    <property type="entry name" value="AD"/>
    <property type="match status" value="1"/>
</dbReference>
<dbReference type="AlphaFoldDB" id="A0A9P4M8R4"/>
<dbReference type="OrthoDB" id="1057137at2759"/>
<feature type="region of interest" description="Disordered" evidence="1">
    <location>
        <begin position="1"/>
        <end position="31"/>
    </location>
</feature>
<evidence type="ECO:0000256" key="1">
    <source>
        <dbReference type="SAM" id="MobiDB-lite"/>
    </source>
</evidence>
<evidence type="ECO:0000313" key="3">
    <source>
        <dbReference type="EMBL" id="KAF2101923.1"/>
    </source>
</evidence>
<protein>
    <recommendedName>
        <fullName evidence="2">AD domain-containing protein</fullName>
    </recommendedName>
</protein>
<dbReference type="EMBL" id="ML978123">
    <property type="protein sequence ID" value="KAF2101923.1"/>
    <property type="molecule type" value="Genomic_DNA"/>
</dbReference>
<dbReference type="SMART" id="SM00995">
    <property type="entry name" value="AD"/>
    <property type="match status" value="1"/>
</dbReference>
<dbReference type="Proteomes" id="UP000799772">
    <property type="component" value="Unassembled WGS sequence"/>
</dbReference>
<dbReference type="InterPro" id="IPR047574">
    <property type="entry name" value="AD"/>
</dbReference>
<sequence>MADGKRQSSGKVATPKVAAQPQEPNDRDASISKAIGGRIRVTTSTNQTLEGTLYTACPITNVIALNTTPPPPNPSSNIAAQPGDYHIIPVSQVQSLTILHLPGEPDRLDGPGFQGALPSTYKVDTEALNARVDAAVKKLKEKEATRNKGASKEGQEIFDQMARTLPTRWHENNIVVNDNVMIKPPYRLEDCAANKDHQHSLQHVKKILEAYYAKKKVPQGGTSAARPGVATPIPPRKGG</sequence>
<evidence type="ECO:0000313" key="4">
    <source>
        <dbReference type="Proteomes" id="UP000799772"/>
    </source>
</evidence>
<organism evidence="3 4">
    <name type="scientific">Rhizodiscina lignyota</name>
    <dbReference type="NCBI Taxonomy" id="1504668"/>
    <lineage>
        <taxon>Eukaryota</taxon>
        <taxon>Fungi</taxon>
        <taxon>Dikarya</taxon>
        <taxon>Ascomycota</taxon>
        <taxon>Pezizomycotina</taxon>
        <taxon>Dothideomycetes</taxon>
        <taxon>Pleosporomycetidae</taxon>
        <taxon>Aulographales</taxon>
        <taxon>Rhizodiscinaceae</taxon>
        <taxon>Rhizodiscina</taxon>
    </lineage>
</organism>
<dbReference type="PROSITE" id="PS52001">
    <property type="entry name" value="AD"/>
    <property type="match status" value="1"/>
</dbReference>